<evidence type="ECO:0000256" key="1">
    <source>
        <dbReference type="SAM" id="MobiDB-lite"/>
    </source>
</evidence>
<proteinExistence type="predicted"/>
<dbReference type="EMBL" id="JAEUBF010000452">
    <property type="protein sequence ID" value="KAH3678313.1"/>
    <property type="molecule type" value="Genomic_DNA"/>
</dbReference>
<reference evidence="2" key="1">
    <citation type="journal article" date="2021" name="Open Biol.">
        <title>Shared evolutionary footprints suggest mitochondrial oxidative damage underlies multiple complex I losses in fungi.</title>
        <authorList>
            <person name="Schikora-Tamarit M.A."/>
            <person name="Marcet-Houben M."/>
            <person name="Nosek J."/>
            <person name="Gabaldon T."/>
        </authorList>
    </citation>
    <scope>NUCLEOTIDE SEQUENCE</scope>
    <source>
        <strain evidence="2">CBS6341</strain>
    </source>
</reference>
<protein>
    <submittedName>
        <fullName evidence="2">Uncharacterized protein</fullName>
    </submittedName>
</protein>
<evidence type="ECO:0000313" key="2">
    <source>
        <dbReference type="EMBL" id="KAH3678313.1"/>
    </source>
</evidence>
<name>A0A9P8PTV2_9ASCO</name>
<keyword evidence="3" id="KW-1185">Reference proteome</keyword>
<evidence type="ECO:0000313" key="3">
    <source>
        <dbReference type="Proteomes" id="UP000769528"/>
    </source>
</evidence>
<gene>
    <name evidence="2" type="ORF">WICMUC_001594</name>
</gene>
<accession>A0A9P8PTV2</accession>
<comment type="caution">
    <text evidence="2">The sequence shown here is derived from an EMBL/GenBank/DDBJ whole genome shotgun (WGS) entry which is preliminary data.</text>
</comment>
<reference evidence="2" key="2">
    <citation type="submission" date="2021-01" db="EMBL/GenBank/DDBJ databases">
        <authorList>
            <person name="Schikora-Tamarit M.A."/>
        </authorList>
    </citation>
    <scope>NUCLEOTIDE SEQUENCE</scope>
    <source>
        <strain evidence="2">CBS6341</strain>
    </source>
</reference>
<organism evidence="2 3">
    <name type="scientific">Wickerhamomyces mucosus</name>
    <dbReference type="NCBI Taxonomy" id="1378264"/>
    <lineage>
        <taxon>Eukaryota</taxon>
        <taxon>Fungi</taxon>
        <taxon>Dikarya</taxon>
        <taxon>Ascomycota</taxon>
        <taxon>Saccharomycotina</taxon>
        <taxon>Saccharomycetes</taxon>
        <taxon>Phaffomycetales</taxon>
        <taxon>Wickerhamomycetaceae</taxon>
        <taxon>Wickerhamomyces</taxon>
    </lineage>
</organism>
<dbReference type="Proteomes" id="UP000769528">
    <property type="component" value="Unassembled WGS sequence"/>
</dbReference>
<sequence>MMNPENCKKLNVSQPKLIETIQTNVVLQLSRVLLAVALESEVNEIPKELNNPIEKIIAIEDSKSLDDEKSSSKELIISKGPPVL</sequence>
<feature type="compositionally biased region" description="Low complexity" evidence="1">
    <location>
        <begin position="73"/>
        <end position="84"/>
    </location>
</feature>
<dbReference type="AlphaFoldDB" id="A0A9P8PTV2"/>
<feature type="region of interest" description="Disordered" evidence="1">
    <location>
        <begin position="64"/>
        <end position="84"/>
    </location>
</feature>